<dbReference type="AlphaFoldDB" id="A0A8S1C4V9"/>
<evidence type="ECO:0000313" key="3">
    <source>
        <dbReference type="EMBL" id="CAB3363800.1"/>
    </source>
</evidence>
<comment type="caution">
    <text evidence="3">The sequence shown here is derived from an EMBL/GenBank/DDBJ whole genome shotgun (WGS) entry which is preliminary data.</text>
</comment>
<dbReference type="EMBL" id="CADEPI010000013">
    <property type="protein sequence ID" value="CAB3363800.1"/>
    <property type="molecule type" value="Genomic_DNA"/>
</dbReference>
<feature type="signal peptide" evidence="2">
    <location>
        <begin position="1"/>
        <end position="21"/>
    </location>
</feature>
<sequence>MMNSGIVCWLLCLLVINAVVCEVHTTNKQENESGEGLPNTLVNQSEGNEKSKNIPVLIANQSKAASAGNLIDLQQCQDVKNVSVKILEQVKNLTQDFNELKQFMETFTKMINCTVDIRNPTLIDGIAALISSQNQSRGQLASATQQLSELFTELKMERNESTKVRLAIESYNHTIENHFKSMEDMFQNDDRLTKHDLHTQLYFFKDTIRGLGDTIRSKASEVRQFCESLKTDGDAENIKVIKQNITTILANGMASSTVLTEITEKVGSLQFQLKVLFLVLVLVLLSQFVTVLVFVTCWFELSNNASNDPVIQTKPMRRLSQVSNIANDQR</sequence>
<evidence type="ECO:0000256" key="2">
    <source>
        <dbReference type="SAM" id="SignalP"/>
    </source>
</evidence>
<reference evidence="3 4" key="1">
    <citation type="submission" date="2020-04" db="EMBL/GenBank/DDBJ databases">
        <authorList>
            <person name="Alioto T."/>
            <person name="Alioto T."/>
            <person name="Gomez Garrido J."/>
        </authorList>
    </citation>
    <scope>NUCLEOTIDE SEQUENCE [LARGE SCALE GENOMIC DNA]</scope>
</reference>
<evidence type="ECO:0000256" key="1">
    <source>
        <dbReference type="SAM" id="Phobius"/>
    </source>
</evidence>
<feature type="chain" id="PRO_5035786000" description="Protein TsetseEP domain-containing protein" evidence="2">
    <location>
        <begin position="22"/>
        <end position="330"/>
    </location>
</feature>
<evidence type="ECO:0008006" key="5">
    <source>
        <dbReference type="Google" id="ProtNLM"/>
    </source>
</evidence>
<keyword evidence="4" id="KW-1185">Reference proteome</keyword>
<organism evidence="3 4">
    <name type="scientific">Cloeon dipterum</name>
    <dbReference type="NCBI Taxonomy" id="197152"/>
    <lineage>
        <taxon>Eukaryota</taxon>
        <taxon>Metazoa</taxon>
        <taxon>Ecdysozoa</taxon>
        <taxon>Arthropoda</taxon>
        <taxon>Hexapoda</taxon>
        <taxon>Insecta</taxon>
        <taxon>Pterygota</taxon>
        <taxon>Palaeoptera</taxon>
        <taxon>Ephemeroptera</taxon>
        <taxon>Pisciforma</taxon>
        <taxon>Baetidae</taxon>
        <taxon>Cloeon</taxon>
    </lineage>
</organism>
<name>A0A8S1C4V9_9INSE</name>
<protein>
    <recommendedName>
        <fullName evidence="5">Protein TsetseEP domain-containing protein</fullName>
    </recommendedName>
</protein>
<gene>
    <name evidence="3" type="ORF">CLODIP_2_CD09929</name>
</gene>
<proteinExistence type="predicted"/>
<keyword evidence="2" id="KW-0732">Signal</keyword>
<dbReference type="Proteomes" id="UP000494165">
    <property type="component" value="Unassembled WGS sequence"/>
</dbReference>
<keyword evidence="1" id="KW-1133">Transmembrane helix</keyword>
<accession>A0A8S1C4V9</accession>
<feature type="transmembrane region" description="Helical" evidence="1">
    <location>
        <begin position="275"/>
        <end position="299"/>
    </location>
</feature>
<keyword evidence="1" id="KW-0472">Membrane</keyword>
<evidence type="ECO:0000313" key="4">
    <source>
        <dbReference type="Proteomes" id="UP000494165"/>
    </source>
</evidence>
<keyword evidence="1" id="KW-0812">Transmembrane</keyword>